<protein>
    <submittedName>
        <fullName evidence="2">Uncharacterized protein</fullName>
    </submittedName>
</protein>
<feature type="compositionally biased region" description="Basic and acidic residues" evidence="1">
    <location>
        <begin position="60"/>
        <end position="71"/>
    </location>
</feature>
<dbReference type="Proteomes" id="UP000288805">
    <property type="component" value="Unassembled WGS sequence"/>
</dbReference>
<evidence type="ECO:0000313" key="3">
    <source>
        <dbReference type="Proteomes" id="UP000288805"/>
    </source>
</evidence>
<reference evidence="2 3" key="1">
    <citation type="journal article" date="2018" name="PLoS Genet.">
        <title>Population sequencing reveals clonal diversity and ancestral inbreeding in the grapevine cultivar Chardonnay.</title>
        <authorList>
            <person name="Roach M.J."/>
            <person name="Johnson D.L."/>
            <person name="Bohlmann J."/>
            <person name="van Vuuren H.J."/>
            <person name="Jones S.J."/>
            <person name="Pretorius I.S."/>
            <person name="Schmidt S.A."/>
            <person name="Borneman A.R."/>
        </authorList>
    </citation>
    <scope>NUCLEOTIDE SEQUENCE [LARGE SCALE GENOMIC DNA]</scope>
    <source>
        <strain evidence="3">cv. Chardonnay</strain>
        <tissue evidence="2">Leaf</tissue>
    </source>
</reference>
<feature type="region of interest" description="Disordered" evidence="1">
    <location>
        <begin position="1"/>
        <end position="86"/>
    </location>
</feature>
<organism evidence="2 3">
    <name type="scientific">Vitis vinifera</name>
    <name type="common">Grape</name>
    <dbReference type="NCBI Taxonomy" id="29760"/>
    <lineage>
        <taxon>Eukaryota</taxon>
        <taxon>Viridiplantae</taxon>
        <taxon>Streptophyta</taxon>
        <taxon>Embryophyta</taxon>
        <taxon>Tracheophyta</taxon>
        <taxon>Spermatophyta</taxon>
        <taxon>Magnoliopsida</taxon>
        <taxon>eudicotyledons</taxon>
        <taxon>Gunneridae</taxon>
        <taxon>Pentapetalae</taxon>
        <taxon>rosids</taxon>
        <taxon>Vitales</taxon>
        <taxon>Vitaceae</taxon>
        <taxon>Viteae</taxon>
        <taxon>Vitis</taxon>
    </lineage>
</organism>
<dbReference type="EMBL" id="QGNW01001918">
    <property type="protein sequence ID" value="RVW28092.1"/>
    <property type="molecule type" value="Genomic_DNA"/>
</dbReference>
<proteinExistence type="predicted"/>
<accession>A0A438CY24</accession>
<evidence type="ECO:0000256" key="1">
    <source>
        <dbReference type="SAM" id="MobiDB-lite"/>
    </source>
</evidence>
<gene>
    <name evidence="2" type="ORF">CK203_105343</name>
</gene>
<dbReference type="OrthoDB" id="1879at2759"/>
<evidence type="ECO:0000313" key="2">
    <source>
        <dbReference type="EMBL" id="RVW28092.1"/>
    </source>
</evidence>
<name>A0A438CY24_VITVI</name>
<sequence length="86" mass="9180">MGGAKKPAGFNIPTPAMGTDMPANSHDANGILPPESKPEEATEMEVLENGQDGDLSPENNLKENTDMDGDRGAPLQNRSIDENKME</sequence>
<dbReference type="AlphaFoldDB" id="A0A438CY24"/>
<comment type="caution">
    <text evidence="2">The sequence shown here is derived from an EMBL/GenBank/DDBJ whole genome shotgun (WGS) entry which is preliminary data.</text>
</comment>